<evidence type="ECO:0000313" key="7">
    <source>
        <dbReference type="EMBL" id="RHZ87825.1"/>
    </source>
</evidence>
<dbReference type="InterPro" id="IPR052113">
    <property type="entry name" value="FYVE-type_Zinc_Finger"/>
</dbReference>
<evidence type="ECO:0000259" key="6">
    <source>
        <dbReference type="PROSITE" id="PS50178"/>
    </source>
</evidence>
<feature type="region of interest" description="Disordered" evidence="5">
    <location>
        <begin position="627"/>
        <end position="661"/>
    </location>
</feature>
<dbReference type="InterPro" id="IPR013083">
    <property type="entry name" value="Znf_RING/FYVE/PHD"/>
</dbReference>
<keyword evidence="2 4" id="KW-0863">Zinc-finger</keyword>
<keyword evidence="1" id="KW-0479">Metal-binding</keyword>
<dbReference type="InterPro" id="IPR011989">
    <property type="entry name" value="ARM-like"/>
</dbReference>
<feature type="compositionally biased region" description="Acidic residues" evidence="5">
    <location>
        <begin position="296"/>
        <end position="311"/>
    </location>
</feature>
<dbReference type="EMBL" id="PQFF01000028">
    <property type="protein sequence ID" value="RHZ87825.1"/>
    <property type="molecule type" value="Genomic_DNA"/>
</dbReference>
<dbReference type="PROSITE" id="PS50178">
    <property type="entry name" value="ZF_FYVE"/>
    <property type="match status" value="1"/>
</dbReference>
<dbReference type="InterPro" id="IPR000306">
    <property type="entry name" value="Znf_FYVE"/>
</dbReference>
<dbReference type="AlphaFoldDB" id="A0A397JHK2"/>
<accession>A0A397JHK2</accession>
<feature type="region of interest" description="Disordered" evidence="5">
    <location>
        <begin position="264"/>
        <end position="313"/>
    </location>
</feature>
<keyword evidence="3" id="KW-0862">Zinc</keyword>
<evidence type="ECO:0000313" key="8">
    <source>
        <dbReference type="Proteomes" id="UP000266861"/>
    </source>
</evidence>
<dbReference type="SUPFAM" id="SSF48371">
    <property type="entry name" value="ARM repeat"/>
    <property type="match status" value="2"/>
</dbReference>
<protein>
    <recommendedName>
        <fullName evidence="6">FYVE-type domain-containing protein</fullName>
    </recommendedName>
</protein>
<dbReference type="InterPro" id="IPR011011">
    <property type="entry name" value="Znf_FYVE_PHD"/>
</dbReference>
<dbReference type="InterPro" id="IPR017455">
    <property type="entry name" value="Znf_FYVE-rel"/>
</dbReference>
<dbReference type="PANTHER" id="PTHR39490">
    <property type="entry name" value="ARRESTIN DOMAIN-CONTAINING PROTEIN D"/>
    <property type="match status" value="1"/>
</dbReference>
<dbReference type="SMART" id="SM00064">
    <property type="entry name" value="FYVE"/>
    <property type="match status" value="1"/>
</dbReference>
<sequence length="721" mass="81398">MSFKQHIKVHEKNALNGFLLVRPVWVDDETVKTCKNCKTSFTPIRRKHHCRQCGNIFCQECTSRSIALPQFGYVKPERVCSGCIEIAYLVGYVVSDDNSTQLHGARGLLDIVERGNEQELLNFINYGGLDALMYLCRTSQESDLHELHLLGTTALANISGYESLKPCIIMKGGLPYLYNLVLFYYDKVGPESSDISITEKYLDSVSSIILNIGNILYYLSISGSLCQRMLPDDASLDAILKLANFQFGNFSNFTDNVENNNDDIIINNNNNEDDDDNNNNNNEDNKYSEDNKYNEEGEEDEEEITYEEEGSSQEMRLRVELTQGLASKTLSCLAINPSHQLLIIESSIEGLDRLINLLLSNIYEVRKYAAKSIAYLSLRNDKYKSALIKGGRAEIIASIINVEDEESSKADQVTISHTCCAMANLATNAESQQILIRQPNLLSNLCQIIEYFITDKEIQRHIARLLANFALYDENKIRMLSYQIISIDDEVNNQTEESWGSVIPTLIAIGDSPVSNVEIQRHIIRAIDNLSTEVPSGSHSKLTPCIPLINRILDTVKDEDIRKRASHVLNKLNPPLSPLISSIDKILFEKKNEIINSNDDDNNNLIIESDLPAQNLIIFDDIDQTKENNNNVNNNNDNNDNNNHNNDDNNDNRNDNNNNNNNLVIEKEKVEKGLSVPQLPPIKKHSNGTNLLKVFPNDHNLVIENKHNNGTNLLKVFPFDD</sequence>
<dbReference type="GO" id="GO:0008270">
    <property type="term" value="F:zinc ion binding"/>
    <property type="evidence" value="ECO:0007669"/>
    <property type="project" value="UniProtKB-KW"/>
</dbReference>
<dbReference type="Pfam" id="PF01363">
    <property type="entry name" value="FYVE"/>
    <property type="match status" value="1"/>
</dbReference>
<feature type="compositionally biased region" description="Low complexity" evidence="5">
    <location>
        <begin position="628"/>
        <end position="644"/>
    </location>
</feature>
<feature type="compositionally biased region" description="Basic and acidic residues" evidence="5">
    <location>
        <begin position="645"/>
        <end position="654"/>
    </location>
</feature>
<gene>
    <name evidence="7" type="ORF">Glove_30g42</name>
</gene>
<evidence type="ECO:0000256" key="5">
    <source>
        <dbReference type="SAM" id="MobiDB-lite"/>
    </source>
</evidence>
<proteinExistence type="predicted"/>
<name>A0A397JHK2_9GLOM</name>
<evidence type="ECO:0000256" key="1">
    <source>
        <dbReference type="ARBA" id="ARBA00022723"/>
    </source>
</evidence>
<dbReference type="Proteomes" id="UP000266861">
    <property type="component" value="Unassembled WGS sequence"/>
</dbReference>
<dbReference type="Gene3D" id="1.25.10.10">
    <property type="entry name" value="Leucine-rich Repeat Variant"/>
    <property type="match status" value="1"/>
</dbReference>
<evidence type="ECO:0000256" key="3">
    <source>
        <dbReference type="ARBA" id="ARBA00022833"/>
    </source>
</evidence>
<dbReference type="Gene3D" id="3.30.40.10">
    <property type="entry name" value="Zinc/RING finger domain, C3HC4 (zinc finger)"/>
    <property type="match status" value="1"/>
</dbReference>
<organism evidence="7 8">
    <name type="scientific">Diversispora epigaea</name>
    <dbReference type="NCBI Taxonomy" id="1348612"/>
    <lineage>
        <taxon>Eukaryota</taxon>
        <taxon>Fungi</taxon>
        <taxon>Fungi incertae sedis</taxon>
        <taxon>Mucoromycota</taxon>
        <taxon>Glomeromycotina</taxon>
        <taxon>Glomeromycetes</taxon>
        <taxon>Diversisporales</taxon>
        <taxon>Diversisporaceae</taxon>
        <taxon>Diversispora</taxon>
    </lineage>
</organism>
<feature type="compositionally biased region" description="Basic and acidic residues" evidence="5">
    <location>
        <begin position="283"/>
        <end position="295"/>
    </location>
</feature>
<comment type="caution">
    <text evidence="7">The sequence shown here is derived from an EMBL/GenBank/DDBJ whole genome shotgun (WGS) entry which is preliminary data.</text>
</comment>
<evidence type="ECO:0000256" key="4">
    <source>
        <dbReference type="PROSITE-ProRule" id="PRU00091"/>
    </source>
</evidence>
<dbReference type="OrthoDB" id="660555at2759"/>
<dbReference type="InterPro" id="IPR016024">
    <property type="entry name" value="ARM-type_fold"/>
</dbReference>
<feature type="domain" description="FYVE-type" evidence="6">
    <location>
        <begin position="28"/>
        <end position="88"/>
    </location>
</feature>
<dbReference type="SUPFAM" id="SSF57903">
    <property type="entry name" value="FYVE/PHD zinc finger"/>
    <property type="match status" value="1"/>
</dbReference>
<evidence type="ECO:0000256" key="2">
    <source>
        <dbReference type="ARBA" id="ARBA00022771"/>
    </source>
</evidence>
<keyword evidence="8" id="KW-1185">Reference proteome</keyword>
<dbReference type="PANTHER" id="PTHR39490:SF9">
    <property type="entry name" value="FYVE-TYPE DOMAIN-CONTAINING PROTEIN"/>
    <property type="match status" value="1"/>
</dbReference>
<reference evidence="7 8" key="1">
    <citation type="submission" date="2018-08" db="EMBL/GenBank/DDBJ databases">
        <title>Genome and evolution of the arbuscular mycorrhizal fungus Diversispora epigaea (formerly Glomus versiforme) and its bacterial endosymbionts.</title>
        <authorList>
            <person name="Sun X."/>
            <person name="Fei Z."/>
            <person name="Harrison M."/>
        </authorList>
    </citation>
    <scope>NUCLEOTIDE SEQUENCE [LARGE SCALE GENOMIC DNA]</scope>
    <source>
        <strain evidence="7 8">IT104</strain>
    </source>
</reference>